<protein>
    <submittedName>
        <fullName evidence="3">Efflux transporter outer membrane subunit</fullName>
    </submittedName>
</protein>
<gene>
    <name evidence="3" type="ORF">EHO51_18405</name>
</gene>
<feature type="chain" id="PRO_5017852410" evidence="2">
    <location>
        <begin position="22"/>
        <end position="545"/>
    </location>
</feature>
<dbReference type="KEGG" id="mros:EHO51_18405"/>
<dbReference type="AlphaFoldDB" id="A0A3G8MAX9"/>
<keyword evidence="2" id="KW-1134">Transmembrane beta strand</keyword>
<keyword evidence="2" id="KW-0812">Transmembrane</keyword>
<comment type="subcellular location">
    <subcellularLocation>
        <location evidence="2">Cell membrane</location>
        <topology evidence="2">Lipid-anchor</topology>
    </subcellularLocation>
</comment>
<comment type="similarity">
    <text evidence="1 2">Belongs to the outer membrane factor (OMF) (TC 1.B.17) family.</text>
</comment>
<feature type="signal peptide" evidence="2">
    <location>
        <begin position="1"/>
        <end position="21"/>
    </location>
</feature>
<dbReference type="PANTHER" id="PTHR30203:SF33">
    <property type="entry name" value="BLR4455 PROTEIN"/>
    <property type="match status" value="1"/>
</dbReference>
<evidence type="ECO:0000256" key="1">
    <source>
        <dbReference type="ARBA" id="ARBA00007613"/>
    </source>
</evidence>
<keyword evidence="2" id="KW-0472">Membrane</keyword>
<keyword evidence="2" id="KW-0564">Palmitate</keyword>
<dbReference type="Proteomes" id="UP000273982">
    <property type="component" value="Plasmid pGW6_1"/>
</dbReference>
<dbReference type="Gene3D" id="1.20.1600.10">
    <property type="entry name" value="Outer membrane efflux proteins (OEP)"/>
    <property type="match status" value="1"/>
</dbReference>
<accession>A0A3G8MAX9</accession>
<dbReference type="Gene3D" id="2.20.200.10">
    <property type="entry name" value="Outer membrane efflux proteins (OEP)"/>
    <property type="match status" value="1"/>
</dbReference>
<keyword evidence="2" id="KW-0732">Signal</keyword>
<proteinExistence type="inferred from homology"/>
<geneLocation type="plasmid" evidence="4">
    <name>pgw6_1</name>
</geneLocation>
<dbReference type="PANTHER" id="PTHR30203">
    <property type="entry name" value="OUTER MEMBRANE CATION EFFLUX PROTEIN"/>
    <property type="match status" value="1"/>
</dbReference>
<organism evidence="3 4">
    <name type="scientific">Methylocystis rosea</name>
    <dbReference type="NCBI Taxonomy" id="173366"/>
    <lineage>
        <taxon>Bacteria</taxon>
        <taxon>Pseudomonadati</taxon>
        <taxon>Pseudomonadota</taxon>
        <taxon>Alphaproteobacteria</taxon>
        <taxon>Hyphomicrobiales</taxon>
        <taxon>Methylocystaceae</taxon>
        <taxon>Methylocystis</taxon>
    </lineage>
</organism>
<keyword evidence="2" id="KW-0449">Lipoprotein</keyword>
<evidence type="ECO:0000313" key="4">
    <source>
        <dbReference type="Proteomes" id="UP000273982"/>
    </source>
</evidence>
<dbReference type="EMBL" id="CP034087">
    <property type="protein sequence ID" value="AZG78966.1"/>
    <property type="molecule type" value="Genomic_DNA"/>
</dbReference>
<reference evidence="3 4" key="1">
    <citation type="submission" date="2018-11" db="EMBL/GenBank/DDBJ databases">
        <title>Genome squencing of methanotrophic bacteria isolated from alkaline groundwater in Korea.</title>
        <authorList>
            <person name="Nguyen L.N."/>
        </authorList>
    </citation>
    <scope>NUCLEOTIDE SEQUENCE [LARGE SCALE GENOMIC DNA]</scope>
    <source>
        <strain evidence="3 4">GW6</strain>
        <plasmid evidence="4">pgw6_1</plasmid>
    </source>
</reference>
<dbReference type="InterPro" id="IPR010131">
    <property type="entry name" value="MdtP/NodT-like"/>
</dbReference>
<dbReference type="InterPro" id="IPR003423">
    <property type="entry name" value="OMP_efflux"/>
</dbReference>
<name>A0A3G8MAX9_9HYPH</name>
<dbReference type="GO" id="GO:0005886">
    <property type="term" value="C:plasma membrane"/>
    <property type="evidence" value="ECO:0007669"/>
    <property type="project" value="UniProtKB-SubCell"/>
</dbReference>
<dbReference type="NCBIfam" id="TIGR01845">
    <property type="entry name" value="outer_NodT"/>
    <property type="match status" value="1"/>
</dbReference>
<evidence type="ECO:0000256" key="2">
    <source>
        <dbReference type="RuleBase" id="RU362097"/>
    </source>
</evidence>
<dbReference type="Pfam" id="PF02321">
    <property type="entry name" value="OEP"/>
    <property type="match status" value="2"/>
</dbReference>
<dbReference type="GO" id="GO:0015562">
    <property type="term" value="F:efflux transmembrane transporter activity"/>
    <property type="evidence" value="ECO:0007669"/>
    <property type="project" value="InterPro"/>
</dbReference>
<sequence length="545" mass="58821">MTLWALLTLCAHLALSGCAVGPDFQSPSPPETTRFTAERLTRAGQDKATDIGFAVEKEVPQRWWEAFQNKKLNRLIEAAIEHNPSLQSAEAAIKIAYYNAESQKGAFLPTLLAGANESLNLTSNDRSLGTINQTIYNQLFPTPANILLDAPSFNTQNPPTWVYSLFLKQLTVSYTPDIWGQNRRAVESLEAQTDLQRYQLEAAYLALTSNVAVAAIREASLRGQLAAVERVVKIARELLDIIRKQKGAGGASEADVLTQDAAVGQAQQLIPPLKKQIALQRDLITALVGRYSSDEIIETFDLSELKLPRSVPLSLPSRFVRQRPDIRAAEAKLHSASANVGVTMAARLPNITLSANAGFSAFKLAELFAPGTQFFTLAANAAQPLFTGFSLLNQQKAAHAALEQAQAQYRQTVISAFQNVADALKAIKADAEAVNVAAHVVKVSGSNLEIVRGQMNIGSVGVLTVLNAQQTYLLAMVNRAQAEGNLLADVAGLFMALGGGWQDQALKNLPPSVPGESPSREQIEAIKAPVNPSLLPDILSDLTMR</sequence>
<dbReference type="SUPFAM" id="SSF56954">
    <property type="entry name" value="Outer membrane efflux proteins (OEP)"/>
    <property type="match status" value="1"/>
</dbReference>
<evidence type="ECO:0000313" key="3">
    <source>
        <dbReference type="EMBL" id="AZG78966.1"/>
    </source>
</evidence>
<keyword evidence="3" id="KW-0614">Plasmid</keyword>